<dbReference type="InterPro" id="IPR020845">
    <property type="entry name" value="AMP-binding_CS"/>
</dbReference>
<dbReference type="Gene3D" id="3.30.300.30">
    <property type="match status" value="1"/>
</dbReference>
<dbReference type="InterPro" id="IPR000873">
    <property type="entry name" value="AMP-dep_synth/lig_dom"/>
</dbReference>
<feature type="domain" description="AMP-dependent synthetase/ligase" evidence="8">
    <location>
        <begin position="89"/>
        <end position="467"/>
    </location>
</feature>
<feature type="region of interest" description="Disordered" evidence="7">
    <location>
        <begin position="624"/>
        <end position="645"/>
    </location>
</feature>
<comment type="similarity">
    <text evidence="1">Belongs to the ATP-dependent AMP-binding enzyme family.</text>
</comment>
<keyword evidence="4" id="KW-0547">Nucleotide-binding</keyword>
<organism evidence="12 14">
    <name type="scientific">Sulfitobacter porphyrae</name>
    <dbReference type="NCBI Taxonomy" id="1246864"/>
    <lineage>
        <taxon>Bacteria</taxon>
        <taxon>Pseudomonadati</taxon>
        <taxon>Pseudomonadota</taxon>
        <taxon>Alphaproteobacteria</taxon>
        <taxon>Rhodobacterales</taxon>
        <taxon>Roseobacteraceae</taxon>
        <taxon>Sulfitobacter</taxon>
    </lineage>
</organism>
<dbReference type="Pfam" id="PF00501">
    <property type="entry name" value="AMP-binding"/>
    <property type="match status" value="1"/>
</dbReference>
<keyword evidence="6" id="KW-0007">Acetylation</keyword>
<dbReference type="InterPro" id="IPR042099">
    <property type="entry name" value="ANL_N_sf"/>
</dbReference>
<dbReference type="EMBL" id="JBHSWG010000010">
    <property type="protein sequence ID" value="MFC6763342.1"/>
    <property type="molecule type" value="Genomic_DNA"/>
</dbReference>
<evidence type="ECO:0000256" key="3">
    <source>
        <dbReference type="ARBA" id="ARBA00022598"/>
    </source>
</evidence>
<dbReference type="EC" id="6.2.1.1" evidence="2"/>
<dbReference type="EMBL" id="JBHSWG010000006">
    <property type="protein sequence ID" value="MFC6762774.1"/>
    <property type="molecule type" value="Genomic_DNA"/>
</dbReference>
<dbReference type="PANTHER" id="PTHR24095">
    <property type="entry name" value="ACETYL-COENZYME A SYNTHETASE"/>
    <property type="match status" value="1"/>
</dbReference>
<reference evidence="12" key="1">
    <citation type="journal article" date="2014" name="Int. J. Syst. Evol. Microbiol.">
        <title>Complete genome of a new Firmicutes species belonging to the dominant human colonic microbiota ('Ruminococcus bicirculans') reveals two chromosomes and a selective capacity to utilize plant glucans.</title>
        <authorList>
            <consortium name="NISC Comparative Sequencing Program"/>
            <person name="Wegmann U."/>
            <person name="Louis P."/>
            <person name="Goesmann A."/>
            <person name="Henrissat B."/>
            <person name="Duncan S.H."/>
            <person name="Flint H.J."/>
        </authorList>
    </citation>
    <scope>NUCLEOTIDE SEQUENCE</scope>
    <source>
        <strain evidence="12">NBRC 109054</strain>
    </source>
</reference>
<evidence type="ECO:0000313" key="12">
    <source>
        <dbReference type="EMBL" id="MFC6762774.1"/>
    </source>
</evidence>
<dbReference type="InterPro" id="IPR032387">
    <property type="entry name" value="ACAS_N"/>
</dbReference>
<feature type="domain" description="Acetyl-coenzyme A synthetase N-terminal" evidence="10">
    <location>
        <begin position="26"/>
        <end position="83"/>
    </location>
</feature>
<accession>A0ABW2BBB9</accession>
<gene>
    <name evidence="11" type="ORF">ACFQFQ_29275</name>
    <name evidence="12" type="ORF">ACFQFQ_29445</name>
    <name evidence="13" type="ORF">ACFQFQ_32985</name>
</gene>
<protein>
    <recommendedName>
        <fullName evidence="2">acetate--CoA ligase</fullName>
        <ecNumber evidence="2">6.2.1.1</ecNumber>
    </recommendedName>
</protein>
<evidence type="ECO:0000259" key="8">
    <source>
        <dbReference type="Pfam" id="PF00501"/>
    </source>
</evidence>
<reference evidence="12" key="3">
    <citation type="submission" date="2024-09" db="EMBL/GenBank/DDBJ databases">
        <authorList>
            <person name="Sun Q."/>
            <person name="Mori K."/>
        </authorList>
    </citation>
    <scope>NUCLEOTIDE SEQUENCE</scope>
    <source>
        <strain evidence="12">NBRC 109054</strain>
    </source>
</reference>
<evidence type="ECO:0000256" key="6">
    <source>
        <dbReference type="ARBA" id="ARBA00022990"/>
    </source>
</evidence>
<keyword evidence="3" id="KW-0436">Ligase</keyword>
<dbReference type="Proteomes" id="UP001596353">
    <property type="component" value="Unassembled WGS sequence"/>
</dbReference>
<dbReference type="EMBL" id="JBHSWG010000005">
    <property type="protein sequence ID" value="MFC6762747.1"/>
    <property type="molecule type" value="Genomic_DNA"/>
</dbReference>
<evidence type="ECO:0000259" key="10">
    <source>
        <dbReference type="Pfam" id="PF16177"/>
    </source>
</evidence>
<keyword evidence="5" id="KW-0067">ATP-binding</keyword>
<keyword evidence="14" id="KW-1185">Reference proteome</keyword>
<comment type="caution">
    <text evidence="12">The sequence shown here is derived from an EMBL/GenBank/DDBJ whole genome shotgun (WGS) entry which is preliminary data.</text>
</comment>
<proteinExistence type="inferred from homology"/>
<evidence type="ECO:0000256" key="4">
    <source>
        <dbReference type="ARBA" id="ARBA00022741"/>
    </source>
</evidence>
<evidence type="ECO:0000259" key="9">
    <source>
        <dbReference type="Pfam" id="PF13193"/>
    </source>
</evidence>
<dbReference type="PANTHER" id="PTHR24095:SF14">
    <property type="entry name" value="ACETYL-COENZYME A SYNTHETASE 1"/>
    <property type="match status" value="1"/>
</dbReference>
<dbReference type="Pfam" id="PF16177">
    <property type="entry name" value="ACAS_N"/>
    <property type="match status" value="1"/>
</dbReference>
<evidence type="ECO:0000256" key="1">
    <source>
        <dbReference type="ARBA" id="ARBA00006432"/>
    </source>
</evidence>
<dbReference type="InterPro" id="IPR045851">
    <property type="entry name" value="AMP-bd_C_sf"/>
</dbReference>
<evidence type="ECO:0000313" key="14">
    <source>
        <dbReference type="Proteomes" id="UP001596353"/>
    </source>
</evidence>
<sequence>MFRPDSDIQRSSTLTAFLKDCGIDSYKDLARRANEEPDRFWSRIIDHAGIRFSKPHTVLRDISDGPESIKWAVGGTLNLTETCLDARIADGRGEKVAIDWVGEDGSRRRWTYSELAAEASRVASALAVRGVRPGQAVGIYMPMIPEIEAALLGIARLGAVAVPLFSGFAPHAIISRLNDSGAVAVLTADATPRRGKPVWMEAALAEALTEVPSVHTVVSLRRFGGAAADPARDLDWTETVGPASPEFTAVPVKVEDPFLIAYTSGTTGRPKGVVHTHLGVQAKATADFLLCLDMKQDDRHLWMTDMGWVMGPLTLLSVLLSGSTLVLAEGAPSMPGDPFRLLRLASEMEVTHLGVAPTLVRQFMTQEAGPLSNYDLSPVRIVASTGEPWTDDAWLWQLDHICCRRAVPLNISGGTELFGAILTSTVLHEIKPGGFSAQALGVGAKVLREDGSEAAPGEVGELVVTQPPLGLTPAIWGDRDRYLETYWSTYPGLWRHGDWVRCDPDGTWFILGRSDDTLNLAGKRIGPPEIEAALTESGEVVDAAAIAAPDDIKGVAVVCVCVAAPDVSPDADLVDRLKDRVGEIVSKPFRPREIHFVEALPKTRSMKTMRRIVRAAFLGEDPGDLSSISNPETIQPIADLQKEKP</sequence>
<evidence type="ECO:0000256" key="2">
    <source>
        <dbReference type="ARBA" id="ARBA00013275"/>
    </source>
</evidence>
<evidence type="ECO:0000313" key="11">
    <source>
        <dbReference type="EMBL" id="MFC6762747.1"/>
    </source>
</evidence>
<reference evidence="14" key="2">
    <citation type="journal article" date="2019" name="Int. J. Syst. Evol. Microbiol.">
        <title>The Global Catalogue of Microorganisms (GCM) 10K type strain sequencing project: providing services to taxonomists for standard genome sequencing and annotation.</title>
        <authorList>
            <consortium name="The Broad Institute Genomics Platform"/>
            <consortium name="The Broad Institute Genome Sequencing Center for Infectious Disease"/>
            <person name="Wu L."/>
            <person name="Ma J."/>
        </authorList>
    </citation>
    <scope>NUCLEOTIDE SEQUENCE [LARGE SCALE GENOMIC DNA]</scope>
    <source>
        <strain evidence="14">CCUG 66188</strain>
    </source>
</reference>
<evidence type="ECO:0000256" key="5">
    <source>
        <dbReference type="ARBA" id="ARBA00022840"/>
    </source>
</evidence>
<dbReference type="SUPFAM" id="SSF56801">
    <property type="entry name" value="Acetyl-CoA synthetase-like"/>
    <property type="match status" value="1"/>
</dbReference>
<dbReference type="InterPro" id="IPR025110">
    <property type="entry name" value="AMP-bd_C"/>
</dbReference>
<dbReference type="Gene3D" id="3.40.50.12780">
    <property type="entry name" value="N-terminal domain of ligase-like"/>
    <property type="match status" value="1"/>
</dbReference>
<dbReference type="Pfam" id="PF13193">
    <property type="entry name" value="AMP-binding_C"/>
    <property type="match status" value="1"/>
</dbReference>
<evidence type="ECO:0000313" key="13">
    <source>
        <dbReference type="EMBL" id="MFC6763342.1"/>
    </source>
</evidence>
<evidence type="ECO:0000256" key="7">
    <source>
        <dbReference type="SAM" id="MobiDB-lite"/>
    </source>
</evidence>
<feature type="domain" description="AMP-binding enzyme C-terminal" evidence="9">
    <location>
        <begin position="529"/>
        <end position="607"/>
    </location>
</feature>
<dbReference type="PROSITE" id="PS00455">
    <property type="entry name" value="AMP_BINDING"/>
    <property type="match status" value="1"/>
</dbReference>
<name>A0ABW2BBB9_9RHOB</name>